<dbReference type="AlphaFoldDB" id="A0A4R5DLG3"/>
<dbReference type="RefSeq" id="WP_131960294.1">
    <property type="nucleotide sequence ID" value="NZ_SMFL01000008.1"/>
</dbReference>
<reference evidence="2 3" key="1">
    <citation type="submission" date="2019-03" db="EMBL/GenBank/DDBJ databases">
        <title>Dyadobacter AR-3-6 sp. nov., isolated from arctic soil.</title>
        <authorList>
            <person name="Chaudhary D.K."/>
        </authorList>
    </citation>
    <scope>NUCLEOTIDE SEQUENCE [LARGE SCALE GENOMIC DNA]</scope>
    <source>
        <strain evidence="2 3">AR-3-6</strain>
    </source>
</reference>
<dbReference type="EMBL" id="SMFL01000008">
    <property type="protein sequence ID" value="TDE12874.1"/>
    <property type="molecule type" value="Genomic_DNA"/>
</dbReference>
<evidence type="ECO:0000313" key="2">
    <source>
        <dbReference type="EMBL" id="TDE12874.1"/>
    </source>
</evidence>
<dbReference type="Proteomes" id="UP000294850">
    <property type="component" value="Unassembled WGS sequence"/>
</dbReference>
<dbReference type="Pfam" id="PF10677">
    <property type="entry name" value="DUF2490"/>
    <property type="match status" value="1"/>
</dbReference>
<evidence type="ECO:0000256" key="1">
    <source>
        <dbReference type="SAM" id="SignalP"/>
    </source>
</evidence>
<feature type="chain" id="PRO_5020226362" evidence="1">
    <location>
        <begin position="20"/>
        <end position="263"/>
    </location>
</feature>
<name>A0A4R5DLG3_9BACT</name>
<organism evidence="2 3">
    <name type="scientific">Dyadobacter psychrotolerans</name>
    <dbReference type="NCBI Taxonomy" id="2541721"/>
    <lineage>
        <taxon>Bacteria</taxon>
        <taxon>Pseudomonadati</taxon>
        <taxon>Bacteroidota</taxon>
        <taxon>Cytophagia</taxon>
        <taxon>Cytophagales</taxon>
        <taxon>Spirosomataceae</taxon>
        <taxon>Dyadobacter</taxon>
    </lineage>
</organism>
<comment type="caution">
    <text evidence="2">The sequence shown here is derived from an EMBL/GenBank/DDBJ whole genome shotgun (WGS) entry which is preliminary data.</text>
</comment>
<gene>
    <name evidence="2" type="ORF">E0F88_21275</name>
</gene>
<feature type="signal peptide" evidence="1">
    <location>
        <begin position="1"/>
        <end position="19"/>
    </location>
</feature>
<keyword evidence="3" id="KW-1185">Reference proteome</keyword>
<dbReference type="OrthoDB" id="661329at2"/>
<protein>
    <submittedName>
        <fullName evidence="2">DUF2490 domain-containing protein</fullName>
    </submittedName>
</protein>
<sequence length="263" mass="30434">MKKIISQLAFLLSSFTAFAQVSPPGLDGTHIAAWGAVGVSQVLSPKWTVTAYLGGARMSDPDSWSPFEKQSIAVYNHEFQYKFSPNWQASICNSIRVQNKYDEEAPYEAKDPSYRWELRHYGRLYYKQQLGHFAMNYSFRPEFRTFYTPDWQPATMPVELRFRLKAQTSVPINQAKTNFLVSGNELLTAIDEYTNALPADHKHNWSAYHFTEDRFSVYFRHIFARQDVVLDLGVMEQFKTGGHFDAVSYVSFDVLFQNPFSRN</sequence>
<proteinExistence type="predicted"/>
<dbReference type="InterPro" id="IPR019619">
    <property type="entry name" value="DUF2490"/>
</dbReference>
<evidence type="ECO:0000313" key="3">
    <source>
        <dbReference type="Proteomes" id="UP000294850"/>
    </source>
</evidence>
<keyword evidence="1" id="KW-0732">Signal</keyword>
<accession>A0A4R5DLG3</accession>